<comment type="caution">
    <text evidence="3">The sequence shown here is derived from an EMBL/GenBank/DDBJ whole genome shotgun (WGS) entry which is preliminary data.</text>
</comment>
<evidence type="ECO:0000313" key="4">
    <source>
        <dbReference type="Proteomes" id="UP000517753"/>
    </source>
</evidence>
<name>A0A7Y9K0R3_9SPHN</name>
<dbReference type="RefSeq" id="WP_179507665.1">
    <property type="nucleotide sequence ID" value="NZ_JACCBY010000001.1"/>
</dbReference>
<reference evidence="3 4" key="2">
    <citation type="submission" date="2020-08" db="EMBL/GenBank/DDBJ databases">
        <title>The Agave Microbiome: Exploring the role of microbial communities in plant adaptations to desert environments.</title>
        <authorList>
            <person name="Partida-Martinez L.P."/>
        </authorList>
    </citation>
    <scope>NUCLEOTIDE SEQUENCE [LARGE SCALE GENOMIC DNA]</scope>
    <source>
        <strain evidence="3 4">AS2.3</strain>
    </source>
</reference>
<reference evidence="3 4" key="1">
    <citation type="submission" date="2020-07" db="EMBL/GenBank/DDBJ databases">
        <authorList>
            <person name="Partida-Martinez L."/>
            <person name="Huntemann M."/>
            <person name="Clum A."/>
            <person name="Wang J."/>
            <person name="Palaniappan K."/>
            <person name="Ritter S."/>
            <person name="Chen I.-M."/>
            <person name="Stamatis D."/>
            <person name="Reddy T."/>
            <person name="O'Malley R."/>
            <person name="Daum C."/>
            <person name="Shapiro N."/>
            <person name="Ivanova N."/>
            <person name="Kyrpides N."/>
            <person name="Woyke T."/>
        </authorList>
    </citation>
    <scope>NUCLEOTIDE SEQUENCE [LARGE SCALE GENOMIC DNA]</scope>
    <source>
        <strain evidence="3 4">AS2.3</strain>
    </source>
</reference>
<evidence type="ECO:0000256" key="2">
    <source>
        <dbReference type="SAM" id="Phobius"/>
    </source>
</evidence>
<keyword evidence="2" id="KW-1133">Transmembrane helix</keyword>
<sequence length="72" mass="7516">MTVRGHKSPGTTAKILLGLIFVVSILTIWFAVRAFEKEPNGPPVGSQALPGQAAQRAGARPKAQPVTPATPN</sequence>
<dbReference type="EMBL" id="JACCBY010000001">
    <property type="protein sequence ID" value="NYD89166.1"/>
    <property type="molecule type" value="Genomic_DNA"/>
</dbReference>
<keyword evidence="2" id="KW-0472">Membrane</keyword>
<proteinExistence type="predicted"/>
<dbReference type="Proteomes" id="UP000517753">
    <property type="component" value="Unassembled WGS sequence"/>
</dbReference>
<keyword evidence="2" id="KW-0812">Transmembrane</keyword>
<gene>
    <name evidence="3" type="ORF">HD841_000935</name>
</gene>
<evidence type="ECO:0000313" key="3">
    <source>
        <dbReference type="EMBL" id="NYD89166.1"/>
    </source>
</evidence>
<dbReference type="AlphaFoldDB" id="A0A7Y9K0R3"/>
<evidence type="ECO:0000256" key="1">
    <source>
        <dbReference type="SAM" id="MobiDB-lite"/>
    </source>
</evidence>
<keyword evidence="4" id="KW-1185">Reference proteome</keyword>
<organism evidence="3 4">
    <name type="scientific">Sphingomonas melonis</name>
    <dbReference type="NCBI Taxonomy" id="152682"/>
    <lineage>
        <taxon>Bacteria</taxon>
        <taxon>Pseudomonadati</taxon>
        <taxon>Pseudomonadota</taxon>
        <taxon>Alphaproteobacteria</taxon>
        <taxon>Sphingomonadales</taxon>
        <taxon>Sphingomonadaceae</taxon>
        <taxon>Sphingomonas</taxon>
    </lineage>
</organism>
<feature type="region of interest" description="Disordered" evidence="1">
    <location>
        <begin position="39"/>
        <end position="72"/>
    </location>
</feature>
<accession>A0A7Y9K0R3</accession>
<protein>
    <submittedName>
        <fullName evidence="3">Uncharacterized protein</fullName>
    </submittedName>
</protein>
<feature type="transmembrane region" description="Helical" evidence="2">
    <location>
        <begin position="12"/>
        <end position="32"/>
    </location>
</feature>